<protein>
    <submittedName>
        <fullName evidence="3">Anthranilate synthase component 2</fullName>
    </submittedName>
</protein>
<dbReference type="STRING" id="224999.GCA_001485475_01994"/>
<evidence type="ECO:0000313" key="4">
    <source>
        <dbReference type="Proteomes" id="UP000062160"/>
    </source>
</evidence>
<keyword evidence="4" id="KW-1185">Reference proteome</keyword>
<dbReference type="InterPro" id="IPR050472">
    <property type="entry name" value="Anth_synth/Amidotransfase"/>
</dbReference>
<dbReference type="Gene3D" id="3.40.50.880">
    <property type="match status" value="1"/>
</dbReference>
<dbReference type="AlphaFoldDB" id="A0A0U9HJ72"/>
<organism evidence="3">
    <name type="scientific">Tepidanaerobacter syntrophicus</name>
    <dbReference type="NCBI Taxonomy" id="224999"/>
    <lineage>
        <taxon>Bacteria</taxon>
        <taxon>Bacillati</taxon>
        <taxon>Bacillota</taxon>
        <taxon>Clostridia</taxon>
        <taxon>Thermosediminibacterales</taxon>
        <taxon>Tepidanaerobacteraceae</taxon>
        <taxon>Tepidanaerobacter</taxon>
    </lineage>
</organism>
<dbReference type="InterPro" id="IPR017926">
    <property type="entry name" value="GATASE"/>
</dbReference>
<dbReference type="PANTHER" id="PTHR43418:SF4">
    <property type="entry name" value="MULTIFUNCTIONAL TRYPTOPHAN BIOSYNTHESIS PROTEIN"/>
    <property type="match status" value="1"/>
</dbReference>
<keyword evidence="1" id="KW-0315">Glutamine amidotransferase</keyword>
<sequence length="194" mass="21800">MILVIDNYDSFSYNLYQLAGMLDCDAKIFHNNEITIEDIKKLNPSHIIISSGPGYPESAGICMDAVRELEETTPILGVGLGHQVICKAYGADIIRAKKFMHGKQCEVIIDNENPLFFGMPSRIKVARYNSLKVLEDNFPCCLEIIAKTNEEEIMAIKHRDYPIFGLQFHPESILTPDGLQIIKNFVNILKGALL</sequence>
<dbReference type="Proteomes" id="UP000062160">
    <property type="component" value="Unassembled WGS sequence"/>
</dbReference>
<accession>A0A0U9HJ72</accession>
<dbReference type="OrthoDB" id="9804328at2"/>
<dbReference type="InterPro" id="IPR006221">
    <property type="entry name" value="TrpG/PapA_dom"/>
</dbReference>
<feature type="domain" description="Glutamine amidotransferase" evidence="2">
    <location>
        <begin position="3"/>
        <end position="186"/>
    </location>
</feature>
<dbReference type="NCBIfam" id="TIGR00566">
    <property type="entry name" value="trpG_papA"/>
    <property type="match status" value="1"/>
</dbReference>
<reference evidence="3" key="1">
    <citation type="journal article" date="2016" name="Genome Announc.">
        <title>Draft Genome Sequence of the Syntrophic Lactate-Degrading Bacterium Tepidanaerobacter syntrophicus JLT.</title>
        <authorList>
            <person name="Matsuura N."/>
            <person name="Ohashi A."/>
            <person name="Tourlousse D.M."/>
            <person name="Sekiguchi Y."/>
        </authorList>
    </citation>
    <scope>NUCLEOTIDE SEQUENCE [LARGE SCALE GENOMIC DNA]</scope>
    <source>
        <strain evidence="3">JL</strain>
    </source>
</reference>
<dbReference type="FunFam" id="3.40.50.880:FF:000003">
    <property type="entry name" value="Anthranilate synthase component II"/>
    <property type="match status" value="1"/>
</dbReference>
<dbReference type="InterPro" id="IPR029062">
    <property type="entry name" value="Class_I_gatase-like"/>
</dbReference>
<evidence type="ECO:0000259" key="2">
    <source>
        <dbReference type="Pfam" id="PF00117"/>
    </source>
</evidence>
<dbReference type="EMBL" id="DF977003">
    <property type="protein sequence ID" value="GAQ25956.1"/>
    <property type="molecule type" value="Genomic_DNA"/>
</dbReference>
<gene>
    <name evidence="3" type="ORF">TSYNT_9209</name>
</gene>
<dbReference type="Pfam" id="PF00117">
    <property type="entry name" value="GATase"/>
    <property type="match status" value="1"/>
</dbReference>
<dbReference type="RefSeq" id="WP_059033627.1">
    <property type="nucleotide sequence ID" value="NZ_BSDN01000005.1"/>
</dbReference>
<dbReference type="CDD" id="cd01743">
    <property type="entry name" value="GATase1_Anthranilate_Synthase"/>
    <property type="match status" value="1"/>
</dbReference>
<evidence type="ECO:0000313" key="3">
    <source>
        <dbReference type="EMBL" id="GAQ25956.1"/>
    </source>
</evidence>
<proteinExistence type="predicted"/>
<name>A0A0U9HJ72_9FIRM</name>
<dbReference type="PRINTS" id="PR00096">
    <property type="entry name" value="GATASE"/>
</dbReference>
<dbReference type="PRINTS" id="PR00097">
    <property type="entry name" value="ANTSNTHASEII"/>
</dbReference>
<evidence type="ECO:0000256" key="1">
    <source>
        <dbReference type="ARBA" id="ARBA00022962"/>
    </source>
</evidence>
<dbReference type="GO" id="GO:0004049">
    <property type="term" value="F:anthranilate synthase activity"/>
    <property type="evidence" value="ECO:0007669"/>
    <property type="project" value="TreeGrafter"/>
</dbReference>
<dbReference type="GO" id="GO:0005829">
    <property type="term" value="C:cytosol"/>
    <property type="evidence" value="ECO:0007669"/>
    <property type="project" value="TreeGrafter"/>
</dbReference>
<dbReference type="SUPFAM" id="SSF52317">
    <property type="entry name" value="Class I glutamine amidotransferase-like"/>
    <property type="match status" value="1"/>
</dbReference>
<dbReference type="PRINTS" id="PR00099">
    <property type="entry name" value="CPSGATASE"/>
</dbReference>
<dbReference type="GO" id="GO:0000162">
    <property type="term" value="P:L-tryptophan biosynthetic process"/>
    <property type="evidence" value="ECO:0007669"/>
    <property type="project" value="TreeGrafter"/>
</dbReference>
<dbReference type="PANTHER" id="PTHR43418">
    <property type="entry name" value="MULTIFUNCTIONAL TRYPTOPHAN BIOSYNTHESIS PROTEIN-RELATED"/>
    <property type="match status" value="1"/>
</dbReference>
<dbReference type="PROSITE" id="PS51273">
    <property type="entry name" value="GATASE_TYPE_1"/>
    <property type="match status" value="1"/>
</dbReference>